<dbReference type="GO" id="GO:0005576">
    <property type="term" value="C:extracellular region"/>
    <property type="evidence" value="ECO:0007669"/>
    <property type="project" value="InterPro"/>
</dbReference>
<protein>
    <submittedName>
        <fullName evidence="3">CSON011230 protein</fullName>
    </submittedName>
</protein>
<reference evidence="3" key="1">
    <citation type="submission" date="2018-04" db="EMBL/GenBank/DDBJ databases">
        <authorList>
            <person name="Go L.Y."/>
            <person name="Mitchell J.A."/>
        </authorList>
    </citation>
    <scope>NUCLEOTIDE SEQUENCE</scope>
    <source>
        <tissue evidence="3">Whole organism</tissue>
    </source>
</reference>
<name>A0A336KK74_CULSO</name>
<keyword evidence="1" id="KW-0732">Signal</keyword>
<evidence type="ECO:0000313" key="4">
    <source>
        <dbReference type="EMBL" id="SSX24673.1"/>
    </source>
</evidence>
<proteinExistence type="predicted"/>
<gene>
    <name evidence="3" type="primary">CSON011230</name>
</gene>
<feature type="chain" id="PRO_5033342699" evidence="1">
    <location>
        <begin position="19"/>
        <end position="117"/>
    </location>
</feature>
<dbReference type="AlphaFoldDB" id="A0A336KK74"/>
<dbReference type="InterPro" id="IPR036508">
    <property type="entry name" value="Chitin-bd_dom_sf"/>
</dbReference>
<feature type="signal peptide" evidence="1">
    <location>
        <begin position="1"/>
        <end position="18"/>
    </location>
</feature>
<dbReference type="EMBL" id="UFQT01000481">
    <property type="protein sequence ID" value="SSX24673.1"/>
    <property type="molecule type" value="Genomic_DNA"/>
</dbReference>
<dbReference type="EMBL" id="UFQS01000481">
    <property type="protein sequence ID" value="SSX04308.1"/>
    <property type="molecule type" value="Genomic_DNA"/>
</dbReference>
<organism evidence="3">
    <name type="scientific">Culicoides sonorensis</name>
    <name type="common">Biting midge</name>
    <dbReference type="NCBI Taxonomy" id="179676"/>
    <lineage>
        <taxon>Eukaryota</taxon>
        <taxon>Metazoa</taxon>
        <taxon>Ecdysozoa</taxon>
        <taxon>Arthropoda</taxon>
        <taxon>Hexapoda</taxon>
        <taxon>Insecta</taxon>
        <taxon>Pterygota</taxon>
        <taxon>Neoptera</taxon>
        <taxon>Endopterygota</taxon>
        <taxon>Diptera</taxon>
        <taxon>Nematocera</taxon>
        <taxon>Chironomoidea</taxon>
        <taxon>Ceratopogonidae</taxon>
        <taxon>Ceratopogoninae</taxon>
        <taxon>Culicoides</taxon>
        <taxon>Monoculicoides</taxon>
    </lineage>
</organism>
<accession>A0A336KK74</accession>
<reference evidence="4" key="2">
    <citation type="submission" date="2018-07" db="EMBL/GenBank/DDBJ databases">
        <authorList>
            <person name="Quirk P.G."/>
            <person name="Krulwich T.A."/>
        </authorList>
    </citation>
    <scope>NUCLEOTIDE SEQUENCE</scope>
</reference>
<dbReference type="PROSITE" id="PS50940">
    <property type="entry name" value="CHIT_BIND_II"/>
    <property type="match status" value="1"/>
</dbReference>
<evidence type="ECO:0000259" key="2">
    <source>
        <dbReference type="PROSITE" id="PS50940"/>
    </source>
</evidence>
<dbReference type="GO" id="GO:0008061">
    <property type="term" value="F:chitin binding"/>
    <property type="evidence" value="ECO:0007669"/>
    <property type="project" value="InterPro"/>
</dbReference>
<feature type="domain" description="Chitin-binding type-2" evidence="2">
    <location>
        <begin position="56"/>
        <end position="117"/>
    </location>
</feature>
<evidence type="ECO:0000313" key="3">
    <source>
        <dbReference type="EMBL" id="SSX04308.1"/>
    </source>
</evidence>
<dbReference type="Pfam" id="PF01607">
    <property type="entry name" value="CBM_14"/>
    <property type="match status" value="1"/>
</dbReference>
<dbReference type="SUPFAM" id="SSF57625">
    <property type="entry name" value="Invertebrate chitin-binding proteins"/>
    <property type="match status" value="1"/>
</dbReference>
<dbReference type="InterPro" id="IPR002557">
    <property type="entry name" value="Chitin-bd_dom"/>
</dbReference>
<dbReference type="VEuPathDB" id="VectorBase:CSON011230"/>
<dbReference type="Gene3D" id="2.170.140.10">
    <property type="entry name" value="Chitin binding domain"/>
    <property type="match status" value="1"/>
</dbReference>
<sequence>MFKVSLILVILLLNFIFAQITDPTSTTEVSPSSEAISSTTTIQITTPTLNVTQNPTIYCVTSGLIGKMLNPSDATCKTYVRCISQVNGNVIGMVYTCPGVTYFDDVTKMCGMTNNCV</sequence>
<evidence type="ECO:0000256" key="1">
    <source>
        <dbReference type="SAM" id="SignalP"/>
    </source>
</evidence>